<evidence type="ECO:0000256" key="3">
    <source>
        <dbReference type="ARBA" id="ARBA00022801"/>
    </source>
</evidence>
<feature type="domain" description="Peptidase S11 D-alanyl-D-alanine carboxypeptidase A N-terminal" evidence="11">
    <location>
        <begin position="77"/>
        <end position="305"/>
    </location>
</feature>
<evidence type="ECO:0000256" key="2">
    <source>
        <dbReference type="ARBA" id="ARBA00022729"/>
    </source>
</evidence>
<dbReference type="Pfam" id="PF00768">
    <property type="entry name" value="Peptidase_S11"/>
    <property type="match status" value="1"/>
</dbReference>
<evidence type="ECO:0000256" key="5">
    <source>
        <dbReference type="ARBA" id="ARBA00022984"/>
    </source>
</evidence>
<comment type="similarity">
    <text evidence="1 9">Belongs to the peptidase S11 family.</text>
</comment>
<dbReference type="Gene3D" id="3.40.710.10">
    <property type="entry name" value="DD-peptidase/beta-lactamase superfamily"/>
    <property type="match status" value="1"/>
</dbReference>
<reference evidence="12 13" key="1">
    <citation type="journal article" date="2016" name="Nat. Commun.">
        <title>Thousands of microbial genomes shed light on interconnected biogeochemical processes in an aquifer system.</title>
        <authorList>
            <person name="Anantharaman K."/>
            <person name="Brown C.T."/>
            <person name="Hug L.A."/>
            <person name="Sharon I."/>
            <person name="Castelle C.J."/>
            <person name="Probst A.J."/>
            <person name="Thomas B.C."/>
            <person name="Singh A."/>
            <person name="Wilkins M.J."/>
            <person name="Karaoz U."/>
            <person name="Brodie E.L."/>
            <person name="Williams K.H."/>
            <person name="Hubbard S.S."/>
            <person name="Banfield J.F."/>
        </authorList>
    </citation>
    <scope>NUCLEOTIDE SEQUENCE [LARGE SCALE GENOMIC DNA]</scope>
</reference>
<keyword evidence="10" id="KW-0472">Membrane</keyword>
<sequence>MIYQKIGKYILASVVFIALLGMVFFGMQWFSQSVLDMLIRHDGFFQGSLQPSVDGATAYIQQAPDNPKMLPYRNWQVEELSLEAKSAISVEIGSNNPNKVLFKKNEQQVLPIASLTKLMTALVVLERYDLDQKVAISFEAMAQEGEQGGLELGQIFSVKDLLHISLMESSNRAAYALSEVVGNAKFIDLMNEDVQKLGLTNTHFEDATGLDSASYSTVKDIVRLSEYLFEKYPLFTEIISLKEYPLYMPDGTLHHVLINTNKLLGYNGIIGGKTGFTDSAKGCFLVIQNSRQQGNHIITVVLGAQDRFLEMQKIMYWVDSAYQW</sequence>
<keyword evidence="2" id="KW-0732">Signal</keyword>
<accession>A0A1G2IEN8</accession>
<evidence type="ECO:0000313" key="13">
    <source>
        <dbReference type="Proteomes" id="UP000176774"/>
    </source>
</evidence>
<keyword evidence="4" id="KW-0133">Cell shape</keyword>
<dbReference type="InterPro" id="IPR001967">
    <property type="entry name" value="Peptidase_S11_N"/>
</dbReference>
<dbReference type="GO" id="GO:0006508">
    <property type="term" value="P:proteolysis"/>
    <property type="evidence" value="ECO:0007669"/>
    <property type="project" value="InterPro"/>
</dbReference>
<feature type="binding site" evidence="8">
    <location>
        <position position="273"/>
    </location>
    <ligand>
        <name>substrate</name>
    </ligand>
</feature>
<dbReference type="GO" id="GO:0009002">
    <property type="term" value="F:serine-type D-Ala-D-Ala carboxypeptidase activity"/>
    <property type="evidence" value="ECO:0007669"/>
    <property type="project" value="InterPro"/>
</dbReference>
<proteinExistence type="inferred from homology"/>
<dbReference type="InterPro" id="IPR012338">
    <property type="entry name" value="Beta-lactam/transpept-like"/>
</dbReference>
<dbReference type="EMBL" id="MHPA01000019">
    <property type="protein sequence ID" value="OGZ72920.1"/>
    <property type="molecule type" value="Genomic_DNA"/>
</dbReference>
<dbReference type="AlphaFoldDB" id="A0A1G2IEN8"/>
<evidence type="ECO:0000256" key="4">
    <source>
        <dbReference type="ARBA" id="ARBA00022960"/>
    </source>
</evidence>
<feature type="active site" description="Acyl-ester intermediate" evidence="7">
    <location>
        <position position="114"/>
    </location>
</feature>
<keyword evidence="5" id="KW-0573">Peptidoglycan synthesis</keyword>
<evidence type="ECO:0000256" key="1">
    <source>
        <dbReference type="ARBA" id="ARBA00007164"/>
    </source>
</evidence>
<evidence type="ECO:0000256" key="9">
    <source>
        <dbReference type="RuleBase" id="RU004016"/>
    </source>
</evidence>
<feature type="transmembrane region" description="Helical" evidence="10">
    <location>
        <begin position="9"/>
        <end position="30"/>
    </location>
</feature>
<keyword evidence="3" id="KW-0378">Hydrolase</keyword>
<dbReference type="InterPro" id="IPR018044">
    <property type="entry name" value="Peptidase_S11"/>
</dbReference>
<organism evidence="12 13">
    <name type="scientific">Candidatus Staskawiczbacteria bacterium RIFCSPLOWO2_01_FULL_38_12b</name>
    <dbReference type="NCBI Taxonomy" id="1802214"/>
    <lineage>
        <taxon>Bacteria</taxon>
        <taxon>Candidatus Staskawicziibacteriota</taxon>
    </lineage>
</organism>
<dbReference type="PRINTS" id="PR00725">
    <property type="entry name" value="DADACBPTASE1"/>
</dbReference>
<evidence type="ECO:0000256" key="7">
    <source>
        <dbReference type="PIRSR" id="PIRSR618044-1"/>
    </source>
</evidence>
<keyword evidence="10" id="KW-0812">Transmembrane</keyword>
<gene>
    <name evidence="12" type="ORF">A2908_04605</name>
</gene>
<evidence type="ECO:0000256" key="10">
    <source>
        <dbReference type="SAM" id="Phobius"/>
    </source>
</evidence>
<dbReference type="STRING" id="1802214.A2908_04605"/>
<feature type="active site" description="Proton acceptor" evidence="7">
    <location>
        <position position="117"/>
    </location>
</feature>
<evidence type="ECO:0000256" key="8">
    <source>
        <dbReference type="PIRSR" id="PIRSR618044-2"/>
    </source>
</evidence>
<keyword evidence="6" id="KW-0961">Cell wall biogenesis/degradation</keyword>
<dbReference type="GO" id="GO:0009252">
    <property type="term" value="P:peptidoglycan biosynthetic process"/>
    <property type="evidence" value="ECO:0007669"/>
    <property type="project" value="UniProtKB-KW"/>
</dbReference>
<evidence type="ECO:0000259" key="11">
    <source>
        <dbReference type="Pfam" id="PF00768"/>
    </source>
</evidence>
<dbReference type="PANTHER" id="PTHR21581">
    <property type="entry name" value="D-ALANYL-D-ALANINE CARBOXYPEPTIDASE"/>
    <property type="match status" value="1"/>
</dbReference>
<comment type="caution">
    <text evidence="12">The sequence shown here is derived from an EMBL/GenBank/DDBJ whole genome shotgun (WGS) entry which is preliminary data.</text>
</comment>
<name>A0A1G2IEN8_9BACT</name>
<keyword evidence="10" id="KW-1133">Transmembrane helix</keyword>
<dbReference type="GO" id="GO:0071555">
    <property type="term" value="P:cell wall organization"/>
    <property type="evidence" value="ECO:0007669"/>
    <property type="project" value="UniProtKB-KW"/>
</dbReference>
<evidence type="ECO:0000313" key="12">
    <source>
        <dbReference type="EMBL" id="OGZ72920.1"/>
    </source>
</evidence>
<dbReference type="PANTHER" id="PTHR21581:SF26">
    <property type="entry name" value="D-ALANYL-D-ALANINE ENDOPEPTIDASE"/>
    <property type="match status" value="1"/>
</dbReference>
<protein>
    <recommendedName>
        <fullName evidence="11">Peptidase S11 D-alanyl-D-alanine carboxypeptidase A N-terminal domain-containing protein</fullName>
    </recommendedName>
</protein>
<feature type="active site" evidence="7">
    <location>
        <position position="169"/>
    </location>
</feature>
<evidence type="ECO:0000256" key="6">
    <source>
        <dbReference type="ARBA" id="ARBA00023316"/>
    </source>
</evidence>
<dbReference type="SUPFAM" id="SSF56601">
    <property type="entry name" value="beta-lactamase/transpeptidase-like"/>
    <property type="match status" value="1"/>
</dbReference>
<dbReference type="GO" id="GO:0008360">
    <property type="term" value="P:regulation of cell shape"/>
    <property type="evidence" value="ECO:0007669"/>
    <property type="project" value="UniProtKB-KW"/>
</dbReference>
<dbReference type="Proteomes" id="UP000176774">
    <property type="component" value="Unassembled WGS sequence"/>
</dbReference>